<dbReference type="OrthoDB" id="5462215at2"/>
<dbReference type="AlphaFoldDB" id="A0A345DEI5"/>
<keyword evidence="3" id="KW-1185">Reference proteome</keyword>
<organism evidence="2 3">
    <name type="scientific">Ephemeroptericola cinctiostellae</name>
    <dbReference type="NCBI Taxonomy" id="2268024"/>
    <lineage>
        <taxon>Bacteria</taxon>
        <taxon>Pseudomonadati</taxon>
        <taxon>Pseudomonadota</taxon>
        <taxon>Betaproteobacteria</taxon>
        <taxon>Burkholderiales</taxon>
        <taxon>Burkholderiaceae</taxon>
        <taxon>Ephemeroptericola</taxon>
    </lineage>
</organism>
<feature type="domain" description="Phage tail tape measure protein" evidence="1">
    <location>
        <begin position="104"/>
        <end position="296"/>
    </location>
</feature>
<evidence type="ECO:0000259" key="1">
    <source>
        <dbReference type="Pfam" id="PF10145"/>
    </source>
</evidence>
<reference evidence="3" key="1">
    <citation type="submission" date="2018-07" db="EMBL/GenBank/DDBJ databases">
        <authorList>
            <person name="Kim H."/>
        </authorList>
    </citation>
    <scope>NUCLEOTIDE SEQUENCE [LARGE SCALE GENOMIC DNA]</scope>
    <source>
        <strain evidence="3">F02</strain>
    </source>
</reference>
<gene>
    <name evidence="2" type="ORF">DTO96_102529</name>
</gene>
<dbReference type="InterPro" id="IPR010090">
    <property type="entry name" value="Phage_tape_meas"/>
</dbReference>
<dbReference type="RefSeq" id="WP_114563815.1">
    <property type="nucleotide sequence ID" value="NZ_CP031124.1"/>
</dbReference>
<evidence type="ECO:0000313" key="2">
    <source>
        <dbReference type="EMBL" id="AXF86773.1"/>
    </source>
</evidence>
<evidence type="ECO:0000313" key="3">
    <source>
        <dbReference type="Proteomes" id="UP000252182"/>
    </source>
</evidence>
<dbReference type="Proteomes" id="UP000252182">
    <property type="component" value="Chromosome"/>
</dbReference>
<dbReference type="Pfam" id="PF10145">
    <property type="entry name" value="PhageMin_Tail"/>
    <property type="match status" value="1"/>
</dbReference>
<protein>
    <recommendedName>
        <fullName evidence="1">Phage tail tape measure protein domain-containing protein</fullName>
    </recommendedName>
</protein>
<dbReference type="KEGG" id="hyf:DTO96_102529"/>
<dbReference type="EMBL" id="CP031124">
    <property type="protein sequence ID" value="AXF86773.1"/>
    <property type="molecule type" value="Genomic_DNA"/>
</dbReference>
<name>A0A345DEI5_9BURK</name>
<sequence length="768" mass="77867">MSNPEVMVRIAADAARFNRTVNGASRTLRGFAKTAHAEFSRLKNMFGSVQGQMVGMGAGIGMTKLVMDAAQLQKETQLLKVATGGSTAQMAAWNSEMLHQQQITGTSVQSQLELSQSLQAAGLGMESITPALEPAARTMAVAKANADQLGKAMGVASQQFNIDLKSPQQVTTLLDQMLVAGRAGNAELENLPDIFARVGGRARDANMGLTDTLALVETLSKSEPQAERLATLTDSTLRVFTNSKYMHSAQKGTGVKFFNNDGSRRDPLVVLQEMHKAYNMLKTDQERMGFIDKSFGKADMDTQRGVKKLLDGDALSQLDAIKATLSDATGQAKSDLNEAISNSVDQTSRLAGALKEAANGFTLPVNDAINKGIKYLLDPKNPTPTVGAGEDLRDVQAHRNDPRFSGGEILAGGGVALAGLYGLSRLGTGLIGKLSGGALDLGKGVGVGKALQASAGVTPVYVVNLGDVSLGKDSPLKDVLPGAPATSTLSKALPTAAAWIPRLGGFAAVGAGAYEGYQALTADRASTSDKVHGVTKAVGGAVGGWQGASIGASAGGALGAALGSFVPVLGTAVGAAVGTAVGGLAGAYGGYKVGSAAGDVLGGGMGWMTDKLSGLFDGGIKIDGTSGTVLGLAMAGPIGMALGGPLGLMYDKLHAPTPPAVSQPPAVQATAGIGAIGADFATRWMSAGNTVAQQNAQALTGVTAQATAQQQAVGAALISQVGNTQIKGTIMVNVAPSSSLLNVTATASGSNSNTIMTANVGRMNTGAS</sequence>
<accession>A0A345DEI5</accession>
<proteinExistence type="predicted"/>